<dbReference type="EMBL" id="LGUB01000374">
    <property type="protein sequence ID" value="KRH93348.1"/>
    <property type="molecule type" value="Genomic_DNA"/>
</dbReference>
<dbReference type="OrthoDB" id="2194291at2759"/>
<comment type="caution">
    <text evidence="2">The sequence shown here is derived from an EMBL/GenBank/DDBJ whole genome shotgun (WGS) entry which is preliminary data.</text>
</comment>
<dbReference type="Gene3D" id="3.30.70.270">
    <property type="match status" value="1"/>
</dbReference>
<dbReference type="PANTHER" id="PTHR24559">
    <property type="entry name" value="TRANSPOSON TY3-I GAG-POL POLYPROTEIN"/>
    <property type="match status" value="1"/>
</dbReference>
<dbReference type="InterPro" id="IPR043502">
    <property type="entry name" value="DNA/RNA_pol_sf"/>
</dbReference>
<dbReference type="PROSITE" id="PS50878">
    <property type="entry name" value="RT_POL"/>
    <property type="match status" value="1"/>
</dbReference>
<dbReference type="SUPFAM" id="SSF56672">
    <property type="entry name" value="DNA/RNA polymerases"/>
    <property type="match status" value="1"/>
</dbReference>
<evidence type="ECO:0000259" key="1">
    <source>
        <dbReference type="PROSITE" id="PS50878"/>
    </source>
</evidence>
<evidence type="ECO:0000313" key="3">
    <source>
        <dbReference type="Proteomes" id="UP000051530"/>
    </source>
</evidence>
<feature type="domain" description="Reverse transcriptase" evidence="1">
    <location>
        <begin position="1"/>
        <end position="127"/>
    </location>
</feature>
<keyword evidence="3" id="KW-1185">Reference proteome</keyword>
<organism evidence="2 3">
    <name type="scientific">Pseudoloma neurophilia</name>
    <dbReference type="NCBI Taxonomy" id="146866"/>
    <lineage>
        <taxon>Eukaryota</taxon>
        <taxon>Fungi</taxon>
        <taxon>Fungi incertae sedis</taxon>
        <taxon>Microsporidia</taxon>
        <taxon>Pseudoloma</taxon>
    </lineage>
</organism>
<dbReference type="VEuPathDB" id="MicrosporidiaDB:M153_1023000429"/>
<name>A0A0R0M1S2_9MICR</name>
<reference evidence="2 3" key="1">
    <citation type="submission" date="2015-07" db="EMBL/GenBank/DDBJ databases">
        <title>The genome of Pseudoloma neurophilia, a relevant intracellular parasite of the zebrafish.</title>
        <authorList>
            <person name="Ndikumana S."/>
            <person name="Pelin A."/>
            <person name="Sanders J."/>
            <person name="Corradi N."/>
        </authorList>
    </citation>
    <scope>NUCLEOTIDE SEQUENCE [LARGE SCALE GENOMIC DNA]</scope>
    <source>
        <strain evidence="2 3">MK1</strain>
    </source>
</reference>
<gene>
    <name evidence="2" type="ORF">M153_1023000429</name>
</gene>
<sequence length="127" mass="15286">MALNDIVKKDLYTIPEMRDIYTATKGSKWLTVIDLKEAYYYIENEEKDKCKTEFEFKGRTYEWNGMVMGYKNSPMIMQRTMNQIFDDMIGKSVMIYLDDIIIFDRDINEHKNNIEEVIRRLERIIFG</sequence>
<proteinExistence type="predicted"/>
<dbReference type="Pfam" id="PF00078">
    <property type="entry name" value="RVT_1"/>
    <property type="match status" value="1"/>
</dbReference>
<dbReference type="InterPro" id="IPR053134">
    <property type="entry name" value="RNA-dir_DNA_polymerase"/>
</dbReference>
<evidence type="ECO:0000313" key="2">
    <source>
        <dbReference type="EMBL" id="KRH93348.1"/>
    </source>
</evidence>
<dbReference type="Proteomes" id="UP000051530">
    <property type="component" value="Unassembled WGS sequence"/>
</dbReference>
<dbReference type="AlphaFoldDB" id="A0A0R0M1S2"/>
<dbReference type="CDD" id="cd01647">
    <property type="entry name" value="RT_LTR"/>
    <property type="match status" value="1"/>
</dbReference>
<accession>A0A0R0M1S2</accession>
<dbReference type="InterPro" id="IPR043128">
    <property type="entry name" value="Rev_trsase/Diguanyl_cyclase"/>
</dbReference>
<dbReference type="Gene3D" id="3.10.10.10">
    <property type="entry name" value="HIV Type 1 Reverse Transcriptase, subunit A, domain 1"/>
    <property type="match status" value="1"/>
</dbReference>
<dbReference type="PANTHER" id="PTHR24559:SF444">
    <property type="entry name" value="REVERSE TRANSCRIPTASE DOMAIN-CONTAINING PROTEIN"/>
    <property type="match status" value="1"/>
</dbReference>
<protein>
    <submittedName>
        <fullName evidence="2">LTR retrotransposon</fullName>
    </submittedName>
</protein>
<dbReference type="InterPro" id="IPR000477">
    <property type="entry name" value="RT_dom"/>
</dbReference>